<sequence>MFYNDTSKINDRREVDRVIKGYKGKKPTFDSSVFIAESADIIGDVKIGKNANIWYNAVIRADENSITIGENTNIQDGTVVHIEYNCETLIGNNVTVGHKALIHGCKIGDNSLIGMGSIILGGAEIGEYTLVAAGSLVPPNKKIPSGVLVKGSPAQVVRELTEEEKQNLVNSALKYVETANNYK</sequence>
<name>A0ABR7K5K9_9FIRM</name>
<accession>A0ABR7K5K9</accession>
<protein>
    <submittedName>
        <fullName evidence="1">Gamma carbonic anhydrase family protein</fullName>
    </submittedName>
</protein>
<dbReference type="InterPro" id="IPR050484">
    <property type="entry name" value="Transf_Hexapept/Carb_Anhydrase"/>
</dbReference>
<dbReference type="PANTHER" id="PTHR13061:SF29">
    <property type="entry name" value="GAMMA CARBONIC ANHYDRASE-LIKE 1, MITOCHONDRIAL-RELATED"/>
    <property type="match status" value="1"/>
</dbReference>
<dbReference type="Pfam" id="PF00132">
    <property type="entry name" value="Hexapep"/>
    <property type="match status" value="1"/>
</dbReference>
<dbReference type="Gene3D" id="2.160.10.10">
    <property type="entry name" value="Hexapeptide repeat proteins"/>
    <property type="match status" value="1"/>
</dbReference>
<dbReference type="InterPro" id="IPR001451">
    <property type="entry name" value="Hexapep"/>
</dbReference>
<dbReference type="EMBL" id="JACRWD010000004">
    <property type="protein sequence ID" value="MBC6004392.1"/>
    <property type="molecule type" value="Genomic_DNA"/>
</dbReference>
<dbReference type="InterPro" id="IPR047324">
    <property type="entry name" value="LbH_gamma_CA-like"/>
</dbReference>
<evidence type="ECO:0000313" key="1">
    <source>
        <dbReference type="EMBL" id="MBC6004392.1"/>
    </source>
</evidence>
<dbReference type="PANTHER" id="PTHR13061">
    <property type="entry name" value="DYNACTIN SUBUNIT P25"/>
    <property type="match status" value="1"/>
</dbReference>
<dbReference type="Pfam" id="PF14602">
    <property type="entry name" value="Hexapep_2"/>
    <property type="match status" value="1"/>
</dbReference>
<dbReference type="Proteomes" id="UP000611796">
    <property type="component" value="Unassembled WGS sequence"/>
</dbReference>
<organism evidence="1 2">
    <name type="scientific">Paeniclostridium hominis</name>
    <dbReference type="NCBI Taxonomy" id="2764329"/>
    <lineage>
        <taxon>Bacteria</taxon>
        <taxon>Bacillati</taxon>
        <taxon>Bacillota</taxon>
        <taxon>Clostridia</taxon>
        <taxon>Peptostreptococcales</taxon>
        <taxon>Peptostreptococcaceae</taxon>
        <taxon>Paeniclostridium</taxon>
    </lineage>
</organism>
<dbReference type="SUPFAM" id="SSF51161">
    <property type="entry name" value="Trimeric LpxA-like enzymes"/>
    <property type="match status" value="1"/>
</dbReference>
<evidence type="ECO:0000313" key="2">
    <source>
        <dbReference type="Proteomes" id="UP000611796"/>
    </source>
</evidence>
<dbReference type="CDD" id="cd04645">
    <property type="entry name" value="LbH_gamma_CA_like"/>
    <property type="match status" value="1"/>
</dbReference>
<reference evidence="1 2" key="1">
    <citation type="submission" date="2020-08" db="EMBL/GenBank/DDBJ databases">
        <authorList>
            <person name="Liu C."/>
            <person name="Sun Q."/>
        </authorList>
    </citation>
    <scope>NUCLEOTIDE SEQUENCE [LARGE SCALE GENOMIC DNA]</scope>
    <source>
        <strain evidence="1 2">NSJ-45</strain>
    </source>
</reference>
<gene>
    <name evidence="1" type="ORF">H8891_11310</name>
</gene>
<proteinExistence type="predicted"/>
<comment type="caution">
    <text evidence="1">The sequence shown here is derived from an EMBL/GenBank/DDBJ whole genome shotgun (WGS) entry which is preliminary data.</text>
</comment>
<keyword evidence="2" id="KW-1185">Reference proteome</keyword>
<dbReference type="InterPro" id="IPR011004">
    <property type="entry name" value="Trimer_LpxA-like_sf"/>
</dbReference>